<dbReference type="RefSeq" id="WP_069690787.1">
    <property type="nucleotide sequence ID" value="NZ_CP017147.1"/>
</dbReference>
<evidence type="ECO:0000313" key="2">
    <source>
        <dbReference type="Proteomes" id="UP000094969"/>
    </source>
</evidence>
<dbReference type="Proteomes" id="UP000094969">
    <property type="component" value="Chromosome"/>
</dbReference>
<organism evidence="1 2">
    <name type="scientific">Bosea vaviloviae</name>
    <dbReference type="NCBI Taxonomy" id="1526658"/>
    <lineage>
        <taxon>Bacteria</taxon>
        <taxon>Pseudomonadati</taxon>
        <taxon>Pseudomonadota</taxon>
        <taxon>Alphaproteobacteria</taxon>
        <taxon>Hyphomicrobiales</taxon>
        <taxon>Boseaceae</taxon>
        <taxon>Bosea</taxon>
    </lineage>
</organism>
<name>A0A1D7U2H8_9HYPH</name>
<dbReference type="OrthoDB" id="8455189at2"/>
<dbReference type="STRING" id="1526658.BHK69_14915"/>
<keyword evidence="2" id="KW-1185">Reference proteome</keyword>
<protein>
    <recommendedName>
        <fullName evidence="3">General stress protein 17M-like domain-containing protein</fullName>
    </recommendedName>
</protein>
<gene>
    <name evidence="1" type="ORF">BHK69_14915</name>
</gene>
<accession>A0A1D7U2H8</accession>
<reference evidence="1 2" key="1">
    <citation type="journal article" date="2015" name="Antonie Van Leeuwenhoek">
        <title>Bosea vaviloviae sp. nov., a new species of slow-growing rhizobia isolated from nodules of the relict species Vavilovia formosa (Stev.) Fed.</title>
        <authorList>
            <person name="Safronova V.I."/>
            <person name="Kuznetsova I.G."/>
            <person name="Sazanova A.L."/>
            <person name="Kimeklis A.K."/>
            <person name="Belimov A.A."/>
            <person name="Andronov E.E."/>
            <person name="Pinaev A.G."/>
            <person name="Chizhevskaya E.P."/>
            <person name="Pukhaev A.R."/>
            <person name="Popov K.P."/>
            <person name="Willems A."/>
            <person name="Tikhonovich I.A."/>
        </authorList>
    </citation>
    <scope>NUCLEOTIDE SEQUENCE [LARGE SCALE GENOMIC DNA]</scope>
    <source>
        <strain evidence="1 2">Vaf18</strain>
    </source>
</reference>
<evidence type="ECO:0008006" key="3">
    <source>
        <dbReference type="Google" id="ProtNLM"/>
    </source>
</evidence>
<evidence type="ECO:0000313" key="1">
    <source>
        <dbReference type="EMBL" id="AOO81575.1"/>
    </source>
</evidence>
<dbReference type="PANTHER" id="PTHR36109">
    <property type="entry name" value="MEMBRANE PROTEIN-RELATED"/>
    <property type="match status" value="1"/>
</dbReference>
<sequence>MARTITRSYDDIADAETAVSRLEAAGVQSEDISIIGYRPEQVEEDAKHGGEVGGVVGGGAGLLGSLAALPIPGVGPAFAAGWILSSMAVGATAGVAAGNLIGAMSSTGLDDNEAHYFAETIRRGGVVVSVRTSDSHAFVIEKIMDGAGSVDAEARRQEYEREGWKRFDESAGPYRTPHDLSGVVS</sequence>
<dbReference type="KEGG" id="bvv:BHK69_14915"/>
<dbReference type="EMBL" id="CP017147">
    <property type="protein sequence ID" value="AOO81575.1"/>
    <property type="molecule type" value="Genomic_DNA"/>
</dbReference>
<dbReference type="PANTHER" id="PTHR36109:SF2">
    <property type="entry name" value="MEMBRANE PROTEIN"/>
    <property type="match status" value="1"/>
</dbReference>
<proteinExistence type="predicted"/>
<dbReference type="InterPro" id="IPR052948">
    <property type="entry name" value="Low_temp-induced_all0457"/>
</dbReference>
<dbReference type="AlphaFoldDB" id="A0A1D7U2H8"/>